<organism evidence="2">
    <name type="scientific">viral metagenome</name>
    <dbReference type="NCBI Taxonomy" id="1070528"/>
    <lineage>
        <taxon>unclassified sequences</taxon>
        <taxon>metagenomes</taxon>
        <taxon>organismal metagenomes</taxon>
    </lineage>
</organism>
<name>A0A6C0IJ80_9ZZZZ</name>
<reference evidence="2" key="1">
    <citation type="journal article" date="2020" name="Nature">
        <title>Giant virus diversity and host interactions through global metagenomics.</title>
        <authorList>
            <person name="Schulz F."/>
            <person name="Roux S."/>
            <person name="Paez-Espino D."/>
            <person name="Jungbluth S."/>
            <person name="Walsh D.A."/>
            <person name="Denef V.J."/>
            <person name="McMahon K.D."/>
            <person name="Konstantinidis K.T."/>
            <person name="Eloe-Fadrosh E.A."/>
            <person name="Kyrpides N.C."/>
            <person name="Woyke T."/>
        </authorList>
    </citation>
    <scope>NUCLEOTIDE SEQUENCE</scope>
    <source>
        <strain evidence="2">GVMAG-M-3300023184-89</strain>
    </source>
</reference>
<sequence>MIKKILEAIHTTNGQYIISFILGMGMASLFRKICKDRNCLVFKAPDFDEVTKNVYTYDNKCYSFKKEAVECGHVEREISI</sequence>
<accession>A0A6C0IJ80</accession>
<protein>
    <submittedName>
        <fullName evidence="2">Uncharacterized protein</fullName>
    </submittedName>
</protein>
<proteinExistence type="predicted"/>
<evidence type="ECO:0000256" key="1">
    <source>
        <dbReference type="SAM" id="Phobius"/>
    </source>
</evidence>
<dbReference type="EMBL" id="MN740194">
    <property type="protein sequence ID" value="QHT92859.1"/>
    <property type="molecule type" value="Genomic_DNA"/>
</dbReference>
<keyword evidence="1" id="KW-0472">Membrane</keyword>
<dbReference type="AlphaFoldDB" id="A0A6C0IJ80"/>
<feature type="transmembrane region" description="Helical" evidence="1">
    <location>
        <begin position="16"/>
        <end position="34"/>
    </location>
</feature>
<evidence type="ECO:0000313" key="2">
    <source>
        <dbReference type="EMBL" id="QHT92859.1"/>
    </source>
</evidence>
<keyword evidence="1" id="KW-0812">Transmembrane</keyword>
<keyword evidence="1" id="KW-1133">Transmembrane helix</keyword>